<dbReference type="KEGG" id="mde:105262168"/>
<evidence type="ECO:0000256" key="3">
    <source>
        <dbReference type="ARBA" id="ARBA00022771"/>
    </source>
</evidence>
<dbReference type="AlphaFoldDB" id="A0A9J7DAE2"/>
<dbReference type="GO" id="GO:0005634">
    <property type="term" value="C:nucleus"/>
    <property type="evidence" value="ECO:0007669"/>
    <property type="project" value="UniProtKB-SubCell"/>
</dbReference>
<name>A0A9J7DAE2_MUSDO</name>
<dbReference type="SUPFAM" id="SSF53098">
    <property type="entry name" value="Ribonuclease H-like"/>
    <property type="match status" value="1"/>
</dbReference>
<protein>
    <submittedName>
        <fullName evidence="8">Uncharacterized protein LOC105262168</fullName>
    </submittedName>
</protein>
<keyword evidence="6" id="KW-0175">Coiled coil</keyword>
<keyword evidence="4" id="KW-0862">Zinc</keyword>
<keyword evidence="2" id="KW-0479">Metal-binding</keyword>
<dbReference type="InterPro" id="IPR012337">
    <property type="entry name" value="RNaseH-like_sf"/>
</dbReference>
<evidence type="ECO:0000313" key="8">
    <source>
        <dbReference type="RefSeq" id="XP_011294742.3"/>
    </source>
</evidence>
<dbReference type="InterPro" id="IPR052035">
    <property type="entry name" value="ZnF_BED_domain_contain"/>
</dbReference>
<evidence type="ECO:0000256" key="4">
    <source>
        <dbReference type="ARBA" id="ARBA00022833"/>
    </source>
</evidence>
<dbReference type="PANTHER" id="PTHR46481:SF10">
    <property type="entry name" value="ZINC FINGER BED DOMAIN-CONTAINING PROTEIN 39"/>
    <property type="match status" value="1"/>
</dbReference>
<dbReference type="Proteomes" id="UP001652621">
    <property type="component" value="Unplaced"/>
</dbReference>
<reference evidence="8" key="1">
    <citation type="submission" date="2025-08" db="UniProtKB">
        <authorList>
            <consortium name="RefSeq"/>
        </authorList>
    </citation>
    <scope>IDENTIFICATION</scope>
    <source>
        <strain evidence="8">Aabys</strain>
        <tissue evidence="8">Whole body</tissue>
    </source>
</reference>
<evidence type="ECO:0000313" key="7">
    <source>
        <dbReference type="Proteomes" id="UP001652621"/>
    </source>
</evidence>
<dbReference type="OrthoDB" id="5103at2759"/>
<organism evidence="7 8">
    <name type="scientific">Musca domestica</name>
    <name type="common">House fly</name>
    <dbReference type="NCBI Taxonomy" id="7370"/>
    <lineage>
        <taxon>Eukaryota</taxon>
        <taxon>Metazoa</taxon>
        <taxon>Ecdysozoa</taxon>
        <taxon>Arthropoda</taxon>
        <taxon>Hexapoda</taxon>
        <taxon>Insecta</taxon>
        <taxon>Pterygota</taxon>
        <taxon>Neoptera</taxon>
        <taxon>Endopterygota</taxon>
        <taxon>Diptera</taxon>
        <taxon>Brachycera</taxon>
        <taxon>Muscomorpha</taxon>
        <taxon>Muscoidea</taxon>
        <taxon>Muscidae</taxon>
        <taxon>Musca</taxon>
    </lineage>
</organism>
<feature type="coiled-coil region" evidence="6">
    <location>
        <begin position="198"/>
        <end position="250"/>
    </location>
</feature>
<evidence type="ECO:0000256" key="6">
    <source>
        <dbReference type="SAM" id="Coils"/>
    </source>
</evidence>
<gene>
    <name evidence="8" type="primary">LOC105262168</name>
</gene>
<evidence type="ECO:0000256" key="5">
    <source>
        <dbReference type="ARBA" id="ARBA00023242"/>
    </source>
</evidence>
<dbReference type="GeneID" id="105262168"/>
<dbReference type="VEuPathDB" id="VectorBase:MDOMA2_005606"/>
<dbReference type="RefSeq" id="XP_011294742.3">
    <property type="nucleotide sequence ID" value="XM_011296440.3"/>
</dbReference>
<keyword evidence="5" id="KW-0539">Nucleus</keyword>
<evidence type="ECO:0000256" key="1">
    <source>
        <dbReference type="ARBA" id="ARBA00004123"/>
    </source>
</evidence>
<sequence length="591" mass="69159">MRPVLFKKENYVSYNKDTNKSTCLLCRRELCGLVIGNIKRHYETMHNIKFTRDYLPTAKVHINTLTRPKDDNVFRLTKNGFVKCCVGLIAVKNLPLRILDDERYFKKLIAPYQQEYSLQLTSENILDGLDFWSLRVKSHLRGKFHKKFLSLKVDMVGRQGRNVMGLHVQFMENYKLICHSIGAVELKKGQRWNPKFMKEELLKSLKEYEIDVRQLYALTCDGRGKALKALQLLQQDLEEMSSEYLAEMEDSLEKPLLSVVYSGSYIIELAARLFFTSIESDLNECRHTIQQIRQQDINHNFVPSLDSDSRWQSTFDMVASLKDFIENSEIVTEYRGKMDWLGLFMETHQPLEEWLELMQHQQQYIVGDFYRDWLVCEARLKQMSDNEYAMHLLEAVLEVKQNLLDNEAFNAALYFDPRFNHLDSPYFSEERRKQAVDHIMTIQDLMKTLEFDTRLISDDYDSQNNAKLIGRQEDPYNILEAEIPQIARNSTVEEIRLNIRQKLEKLASAPRLPYSSNILEYWQQMQIKDPEIHILMKVVLAVGIGQSVTVKRTCSALTTYLTKEKARLPKRAMANMLLVKLNADVLDEVEA</sequence>
<keyword evidence="3" id="KW-0863">Zinc-finger</keyword>
<dbReference type="GO" id="GO:0008270">
    <property type="term" value="F:zinc ion binding"/>
    <property type="evidence" value="ECO:0007669"/>
    <property type="project" value="UniProtKB-KW"/>
</dbReference>
<comment type="subcellular location">
    <subcellularLocation>
        <location evidence="1">Nucleus</location>
    </subcellularLocation>
</comment>
<evidence type="ECO:0000256" key="2">
    <source>
        <dbReference type="ARBA" id="ARBA00022723"/>
    </source>
</evidence>
<proteinExistence type="predicted"/>
<dbReference type="PANTHER" id="PTHR46481">
    <property type="entry name" value="ZINC FINGER BED DOMAIN-CONTAINING PROTEIN 4"/>
    <property type="match status" value="1"/>
</dbReference>
<keyword evidence="7" id="KW-1185">Reference proteome</keyword>
<accession>A0A9J7DAE2</accession>